<dbReference type="GO" id="GO:0035435">
    <property type="term" value="P:phosphate ion transmembrane transport"/>
    <property type="evidence" value="ECO:0007669"/>
    <property type="project" value="InterPro"/>
</dbReference>
<dbReference type="PIRSF" id="PIRSF002756">
    <property type="entry name" value="PstS"/>
    <property type="match status" value="1"/>
</dbReference>
<dbReference type="GO" id="GO:0043190">
    <property type="term" value="C:ATP-binding cassette (ABC) transporter complex"/>
    <property type="evidence" value="ECO:0007669"/>
    <property type="project" value="InterPro"/>
</dbReference>
<dbReference type="InterPro" id="IPR005673">
    <property type="entry name" value="ABC_phos-bd_PstS"/>
</dbReference>
<proteinExistence type="inferred from homology"/>
<dbReference type="CDD" id="cd13565">
    <property type="entry name" value="PBP2_PstS"/>
    <property type="match status" value="1"/>
</dbReference>
<name>A0A086ZE74_9BIFI</name>
<evidence type="ECO:0000259" key="6">
    <source>
        <dbReference type="Pfam" id="PF12849"/>
    </source>
</evidence>
<keyword evidence="8" id="KW-1185">Reference proteome</keyword>
<dbReference type="InterPro" id="IPR050962">
    <property type="entry name" value="Phosphate-bind_PstS"/>
</dbReference>
<feature type="chain" id="PRO_5001817867" description="Phosphate-binding protein" evidence="5">
    <location>
        <begin position="29"/>
        <end position="380"/>
    </location>
</feature>
<evidence type="ECO:0000256" key="4">
    <source>
        <dbReference type="PIRNR" id="PIRNR002756"/>
    </source>
</evidence>
<keyword evidence="3 4" id="KW-0592">Phosphate transport</keyword>
<dbReference type="Proteomes" id="UP000029096">
    <property type="component" value="Unassembled WGS sequence"/>
</dbReference>
<dbReference type="EMBL" id="JGYP01000005">
    <property type="protein sequence ID" value="KFI44824.1"/>
    <property type="molecule type" value="Genomic_DNA"/>
</dbReference>
<dbReference type="Pfam" id="PF12849">
    <property type="entry name" value="PBP_like_2"/>
    <property type="match status" value="1"/>
</dbReference>
<evidence type="ECO:0000256" key="5">
    <source>
        <dbReference type="SAM" id="SignalP"/>
    </source>
</evidence>
<keyword evidence="5" id="KW-0732">Signal</keyword>
<dbReference type="InterPro" id="IPR024370">
    <property type="entry name" value="PBP_domain"/>
</dbReference>
<sequence>MMNNIKHHSVPKRLIAALGGLAMMVSLAACGDNVDPTDSSGARDGNVSGLSGEFHGAGASSQQGAVEAWIATFQKKNRKARIAYNPSGSGAGVTTFLTGAIAWAGTDAPLTDEQVEASKSVCKTGTAFEVPVYISPIAVFFNLKGISGPDKHLNMDASTVARVFSGSITKWNDQAIVEQNPKVSLPDLPITVVHRSDKSGTTNNFTSYLKAAAPEQWPHDPQENWPNDVGQAAKGNSGVVSSVGQADGTIGYADNSKVIAYGTVAVKVGNGYVAPSQDGATKTVSASPAAKHVAKGSGRVVLDVDYATKETGSYPVVSVSYAVACRAYKDAQTGLFMRSWLGYMVGADGQQVAADNTGSARFTGDLADRAAKSVANIDVE</sequence>
<protein>
    <recommendedName>
        <fullName evidence="4">Phosphate-binding protein</fullName>
    </recommendedName>
</protein>
<dbReference type="eggNOG" id="COG0226">
    <property type="taxonomic scope" value="Bacteria"/>
</dbReference>
<comment type="similarity">
    <text evidence="1 4">Belongs to the PstS family.</text>
</comment>
<dbReference type="PROSITE" id="PS51257">
    <property type="entry name" value="PROKAR_LIPOPROTEIN"/>
    <property type="match status" value="1"/>
</dbReference>
<evidence type="ECO:0000313" key="8">
    <source>
        <dbReference type="Proteomes" id="UP000029096"/>
    </source>
</evidence>
<dbReference type="GO" id="GO:0042301">
    <property type="term" value="F:phosphate ion binding"/>
    <property type="evidence" value="ECO:0007669"/>
    <property type="project" value="InterPro"/>
</dbReference>
<dbReference type="PANTHER" id="PTHR42996">
    <property type="entry name" value="PHOSPHATE-BINDING PROTEIN PSTS"/>
    <property type="match status" value="1"/>
</dbReference>
<dbReference type="STRING" id="1437606.BBOH_1553"/>
<feature type="domain" description="PBP" evidence="6">
    <location>
        <begin position="51"/>
        <end position="334"/>
    </location>
</feature>
<keyword evidence="2 4" id="KW-0813">Transport</keyword>
<evidence type="ECO:0000256" key="2">
    <source>
        <dbReference type="ARBA" id="ARBA00022448"/>
    </source>
</evidence>
<dbReference type="RefSeq" id="WP_237743184.1">
    <property type="nucleotide sequence ID" value="NZ_JDUS01000004.1"/>
</dbReference>
<comment type="caution">
    <text evidence="7">The sequence shown here is derived from an EMBL/GenBank/DDBJ whole genome shotgun (WGS) entry which is preliminary data.</text>
</comment>
<reference evidence="7 8" key="1">
    <citation type="submission" date="2014-03" db="EMBL/GenBank/DDBJ databases">
        <title>Genomics of Bifidobacteria.</title>
        <authorList>
            <person name="Ventura M."/>
            <person name="Milani C."/>
            <person name="Lugli G.A."/>
        </authorList>
    </citation>
    <scope>NUCLEOTIDE SEQUENCE [LARGE SCALE GENOMIC DNA]</scope>
    <source>
        <strain evidence="7 8">DSM 22767</strain>
    </source>
</reference>
<dbReference type="SUPFAM" id="SSF53850">
    <property type="entry name" value="Periplasmic binding protein-like II"/>
    <property type="match status" value="1"/>
</dbReference>
<evidence type="ECO:0000256" key="3">
    <source>
        <dbReference type="ARBA" id="ARBA00022592"/>
    </source>
</evidence>
<dbReference type="PANTHER" id="PTHR42996:SF1">
    <property type="entry name" value="PHOSPHATE-BINDING PROTEIN PSTS"/>
    <property type="match status" value="1"/>
</dbReference>
<dbReference type="NCBIfam" id="TIGR00975">
    <property type="entry name" value="3a0107s03"/>
    <property type="match status" value="1"/>
</dbReference>
<gene>
    <name evidence="7" type="ORF">BBOH_1553</name>
</gene>
<feature type="signal peptide" evidence="5">
    <location>
        <begin position="1"/>
        <end position="28"/>
    </location>
</feature>
<evidence type="ECO:0000313" key="7">
    <source>
        <dbReference type="EMBL" id="KFI44824.1"/>
    </source>
</evidence>
<dbReference type="AlphaFoldDB" id="A0A086ZE74"/>
<organism evidence="7 8">
    <name type="scientific">Bifidobacterium bohemicum DSM 22767</name>
    <dbReference type="NCBI Taxonomy" id="1437606"/>
    <lineage>
        <taxon>Bacteria</taxon>
        <taxon>Bacillati</taxon>
        <taxon>Actinomycetota</taxon>
        <taxon>Actinomycetes</taxon>
        <taxon>Bifidobacteriales</taxon>
        <taxon>Bifidobacteriaceae</taxon>
        <taxon>Bifidobacterium</taxon>
    </lineage>
</organism>
<evidence type="ECO:0000256" key="1">
    <source>
        <dbReference type="ARBA" id="ARBA00008725"/>
    </source>
</evidence>
<accession>A0A086ZE74</accession>
<dbReference type="Gene3D" id="3.40.190.10">
    <property type="entry name" value="Periplasmic binding protein-like II"/>
    <property type="match status" value="2"/>
</dbReference>